<reference evidence="2" key="1">
    <citation type="journal article" date="2020" name="Nature">
        <title>Giant virus diversity and host interactions through global metagenomics.</title>
        <authorList>
            <person name="Schulz F."/>
            <person name="Roux S."/>
            <person name="Paez-Espino D."/>
            <person name="Jungbluth S."/>
            <person name="Walsh D.A."/>
            <person name="Denef V.J."/>
            <person name="McMahon K.D."/>
            <person name="Konstantinidis K.T."/>
            <person name="Eloe-Fadrosh E.A."/>
            <person name="Kyrpides N.C."/>
            <person name="Woyke T."/>
        </authorList>
    </citation>
    <scope>NUCLEOTIDE SEQUENCE</scope>
    <source>
        <strain evidence="2">GVMAG-M-3300023184-24</strain>
    </source>
</reference>
<proteinExistence type="predicted"/>
<accession>A0A6C0I5T7</accession>
<organism evidence="2">
    <name type="scientific">viral metagenome</name>
    <dbReference type="NCBI Taxonomy" id="1070528"/>
    <lineage>
        <taxon>unclassified sequences</taxon>
        <taxon>metagenomes</taxon>
        <taxon>organismal metagenomes</taxon>
    </lineage>
</organism>
<protein>
    <submittedName>
        <fullName evidence="2">Uncharacterized protein</fullName>
    </submittedName>
</protein>
<feature type="region of interest" description="Disordered" evidence="1">
    <location>
        <begin position="1"/>
        <end position="95"/>
    </location>
</feature>
<feature type="compositionally biased region" description="Basic residues" evidence="1">
    <location>
        <begin position="48"/>
        <end position="74"/>
    </location>
</feature>
<dbReference type="AlphaFoldDB" id="A0A6C0I5T7"/>
<evidence type="ECO:0000256" key="1">
    <source>
        <dbReference type="SAM" id="MobiDB-lite"/>
    </source>
</evidence>
<name>A0A6C0I5T7_9ZZZZ</name>
<feature type="compositionally biased region" description="Polar residues" evidence="1">
    <location>
        <begin position="8"/>
        <end position="26"/>
    </location>
</feature>
<evidence type="ECO:0000313" key="2">
    <source>
        <dbReference type="EMBL" id="QHT88152.1"/>
    </source>
</evidence>
<feature type="compositionally biased region" description="Polar residues" evidence="1">
    <location>
        <begin position="78"/>
        <end position="87"/>
    </location>
</feature>
<sequence length="153" mass="17581">MPRMSKKYCTTTSPSKMGFSQKSSCKAQGYLKRTSKRNKGKYVISPKYKSKKSKRSKQSKISKRSKQSKKRGIHPGKINNSLYSNGKNKPRIKSGYGSAEIARETLKNIKGHSCSYKMQIVNTMYNRAKHHKYQTSGMKKAMKVFKNWLSKNK</sequence>
<dbReference type="EMBL" id="MN740110">
    <property type="protein sequence ID" value="QHT88152.1"/>
    <property type="molecule type" value="Genomic_DNA"/>
</dbReference>